<evidence type="ECO:0000313" key="4">
    <source>
        <dbReference type="Proteomes" id="UP000177629"/>
    </source>
</evidence>
<protein>
    <submittedName>
        <fullName evidence="3">Uncharacterized protein</fullName>
    </submittedName>
</protein>
<keyword evidence="2" id="KW-0812">Transmembrane</keyword>
<feature type="transmembrane region" description="Helical" evidence="2">
    <location>
        <begin position="39"/>
        <end position="54"/>
    </location>
</feature>
<dbReference type="SUPFAM" id="SSF48452">
    <property type="entry name" value="TPR-like"/>
    <property type="match status" value="1"/>
</dbReference>
<keyword evidence="1" id="KW-0802">TPR repeat</keyword>
<dbReference type="STRING" id="1802362.A2806_00615"/>
<dbReference type="EMBL" id="MHSS01000008">
    <property type="protein sequence ID" value="OHA48127.1"/>
    <property type="molecule type" value="Genomic_DNA"/>
</dbReference>
<sequence>MKKFLIFPMPQQILIGLVFLLPLLWVPFTADVLEFNKQAILLVAAPLLLFLWLLKSVREKEISFSLTAPILASIVFVVILGGAALLSQDRWRSIIGFGAESHESFATILAVAIIAFSAVTILKEKSILLKILSSFSVSAGLVAIIALVAAFGGLQGLSFPPGFNTIGTLSGFTVFLAAAFLVSFGLIHITRGVIRAILLLVLITQFIALFILGTAIGWLLVAVGAAVYFVTLLRNNPDVVPSIPWWFSPPLIVGLALAFMILQPRSIVRITNIPPEISPSNSASAYIAAQTLKERPLLGSGPGTWIYDYSKFRRPQPINSTSFWNLRFAEGSSKILSMLATHGMLGWLSWIGVLGVVLLGIIRTLRRATPSFSPAASGALTLWITLGVAQFVTTSNITLEFLFWLATAAVIAHIDSSVLHFSLPKASARAAVVGMGASFVAVLLLVSLYGVGTRYVAAIQYTRGIRDIQNNDIEGAIAAISRSATFDSQNDLYWRSLSDVWLLRLAQHIQQSQQKSDINQEIETAVNSMLQAATRATIIAPHNVANWTQLAVVRTNLIPLGSPAAIPQIVEPAIASWQKAQELEPSNPFLPTQRAIVYLNAADIVQNVGEQAKSQREQYLTQAAAALEEALKLKADYAPAHFQRALLAMRQGKTQEAISDLEIAQKLQPQDITIAAQLGVLYFNAGRLAGAESLLAAVLKAAQATGQDHANARYFLGLIADQQGEKEVAKQHFERILELNPGNVLIEKILTNLRDQKPALEGLESAPGLVPAVAVSEDES</sequence>
<feature type="transmembrane region" description="Helical" evidence="2">
    <location>
        <begin position="66"/>
        <end position="85"/>
    </location>
</feature>
<evidence type="ECO:0000313" key="3">
    <source>
        <dbReference type="EMBL" id="OHA48127.1"/>
    </source>
</evidence>
<feature type="transmembrane region" description="Helical" evidence="2">
    <location>
        <begin position="134"/>
        <end position="154"/>
    </location>
</feature>
<feature type="transmembrane region" description="Helical" evidence="2">
    <location>
        <begin position="429"/>
        <end position="451"/>
    </location>
</feature>
<dbReference type="SMART" id="SM00028">
    <property type="entry name" value="TPR"/>
    <property type="match status" value="3"/>
</dbReference>
<proteinExistence type="predicted"/>
<keyword evidence="2" id="KW-0472">Membrane</keyword>
<dbReference type="InterPro" id="IPR051533">
    <property type="entry name" value="WaaL-like"/>
</dbReference>
<accession>A0A1G2PIL5</accession>
<organism evidence="3 4">
    <name type="scientific">Candidatus Terrybacteria bacterium RIFCSPHIGHO2_01_FULL_48_17</name>
    <dbReference type="NCBI Taxonomy" id="1802362"/>
    <lineage>
        <taxon>Bacteria</taxon>
        <taxon>Candidatus Terryibacteriota</taxon>
    </lineage>
</organism>
<feature type="transmembrane region" description="Helical" evidence="2">
    <location>
        <begin position="243"/>
        <end position="262"/>
    </location>
</feature>
<feature type="transmembrane region" description="Helical" evidence="2">
    <location>
        <begin position="105"/>
        <end position="122"/>
    </location>
</feature>
<dbReference type="PROSITE" id="PS50005">
    <property type="entry name" value="TPR"/>
    <property type="match status" value="1"/>
</dbReference>
<dbReference type="AlphaFoldDB" id="A0A1G2PIL5"/>
<evidence type="ECO:0000256" key="1">
    <source>
        <dbReference type="PROSITE-ProRule" id="PRU00339"/>
    </source>
</evidence>
<evidence type="ECO:0000256" key="2">
    <source>
        <dbReference type="SAM" id="Phobius"/>
    </source>
</evidence>
<dbReference type="Proteomes" id="UP000177629">
    <property type="component" value="Unassembled WGS sequence"/>
</dbReference>
<dbReference type="InterPro" id="IPR011990">
    <property type="entry name" value="TPR-like_helical_dom_sf"/>
</dbReference>
<comment type="caution">
    <text evidence="3">The sequence shown here is derived from an EMBL/GenBank/DDBJ whole genome shotgun (WGS) entry which is preliminary data.</text>
</comment>
<gene>
    <name evidence="3" type="ORF">A2806_00615</name>
</gene>
<dbReference type="Pfam" id="PF13432">
    <property type="entry name" value="TPR_16"/>
    <property type="match status" value="2"/>
</dbReference>
<feature type="transmembrane region" description="Helical" evidence="2">
    <location>
        <begin position="401"/>
        <end position="423"/>
    </location>
</feature>
<feature type="repeat" description="TPR" evidence="1">
    <location>
        <begin position="710"/>
        <end position="743"/>
    </location>
</feature>
<name>A0A1G2PIL5_9BACT</name>
<dbReference type="Gene3D" id="1.25.40.10">
    <property type="entry name" value="Tetratricopeptide repeat domain"/>
    <property type="match status" value="1"/>
</dbReference>
<dbReference type="PANTHER" id="PTHR37422:SF13">
    <property type="entry name" value="LIPOPOLYSACCHARIDE BIOSYNTHESIS PROTEIN PA4999-RELATED"/>
    <property type="match status" value="1"/>
</dbReference>
<feature type="transmembrane region" description="Helical" evidence="2">
    <location>
        <begin position="344"/>
        <end position="365"/>
    </location>
</feature>
<feature type="transmembrane region" description="Helical" evidence="2">
    <location>
        <begin position="198"/>
        <end position="231"/>
    </location>
</feature>
<dbReference type="InterPro" id="IPR019734">
    <property type="entry name" value="TPR_rpt"/>
</dbReference>
<keyword evidence="2" id="KW-1133">Transmembrane helix</keyword>
<feature type="transmembrane region" description="Helical" evidence="2">
    <location>
        <begin position="166"/>
        <end position="186"/>
    </location>
</feature>
<reference evidence="3 4" key="1">
    <citation type="journal article" date="2016" name="Nat. Commun.">
        <title>Thousands of microbial genomes shed light on interconnected biogeochemical processes in an aquifer system.</title>
        <authorList>
            <person name="Anantharaman K."/>
            <person name="Brown C.T."/>
            <person name="Hug L.A."/>
            <person name="Sharon I."/>
            <person name="Castelle C.J."/>
            <person name="Probst A.J."/>
            <person name="Thomas B.C."/>
            <person name="Singh A."/>
            <person name="Wilkins M.J."/>
            <person name="Karaoz U."/>
            <person name="Brodie E.L."/>
            <person name="Williams K.H."/>
            <person name="Hubbard S.S."/>
            <person name="Banfield J.F."/>
        </authorList>
    </citation>
    <scope>NUCLEOTIDE SEQUENCE [LARGE SCALE GENOMIC DNA]</scope>
</reference>
<dbReference type="PANTHER" id="PTHR37422">
    <property type="entry name" value="TEICHURONIC ACID BIOSYNTHESIS PROTEIN TUAE"/>
    <property type="match status" value="1"/>
</dbReference>